<dbReference type="EMBL" id="ACRN01000001">
    <property type="protein sequence ID" value="EHM89339.1"/>
    <property type="molecule type" value="Genomic_DNA"/>
</dbReference>
<evidence type="ECO:0000256" key="5">
    <source>
        <dbReference type="ARBA" id="ARBA00047925"/>
    </source>
</evidence>
<comment type="caution">
    <text evidence="6">Lacks conserved residue(s) required for the propagation of feature annotation.</text>
</comment>
<dbReference type="GO" id="GO:0003951">
    <property type="term" value="F:NAD+ kinase activity"/>
    <property type="evidence" value="ECO:0007669"/>
    <property type="project" value="UniProtKB-UniRule"/>
</dbReference>
<dbReference type="InterPro" id="IPR017438">
    <property type="entry name" value="ATP-NAD_kinase_N"/>
</dbReference>
<evidence type="ECO:0000256" key="1">
    <source>
        <dbReference type="ARBA" id="ARBA00022679"/>
    </source>
</evidence>
<dbReference type="HAMAP" id="MF_00361">
    <property type="entry name" value="NAD_kinase"/>
    <property type="match status" value="1"/>
</dbReference>
<dbReference type="GO" id="GO:0006741">
    <property type="term" value="P:NADP+ biosynthetic process"/>
    <property type="evidence" value="ECO:0007669"/>
    <property type="project" value="UniProtKB-UniRule"/>
</dbReference>
<keyword evidence="6" id="KW-0067">ATP-binding</keyword>
<dbReference type="InterPro" id="IPR002504">
    <property type="entry name" value="NADK"/>
</dbReference>
<sequence length="296" mass="31844">MAAARTTSPRRVLVLEMNRALPPSTIRSPREPSSSQLDTVSKALVKHGVQVLRKRSQAKQAQAIVVLGGDGTILSAAEIAREYDIPLLGINTGHVGFLAQAEPAEMLDAIESLSEGDYTVEPRMTLAVSVRQPNGDISHGWALNEAALERRDRAHMAEISLGIDGHAVSSFGCDGLITATPTGSTAYAFSCGGPVMWPDTQAMLVVPVAAHALFTRPLVIGPHSRLEVQVQWCGDYPCEIWCDGRRSIPAPAGSTVSVSVAQRPVKLIRIGQMPFSARLVAKFELPVRGWRESKSH</sequence>
<comment type="subcellular location">
    <subcellularLocation>
        <location evidence="6">Cytoplasm</location>
    </subcellularLocation>
</comment>
<dbReference type="GO" id="GO:0051287">
    <property type="term" value="F:NAD binding"/>
    <property type="evidence" value="ECO:0007669"/>
    <property type="project" value="UniProtKB-ARBA"/>
</dbReference>
<dbReference type="GO" id="GO:0046872">
    <property type="term" value="F:metal ion binding"/>
    <property type="evidence" value="ECO:0007669"/>
    <property type="project" value="UniProtKB-UniRule"/>
</dbReference>
<dbReference type="PANTHER" id="PTHR20275:SF0">
    <property type="entry name" value="NAD KINASE"/>
    <property type="match status" value="1"/>
</dbReference>
<dbReference type="SUPFAM" id="SSF111331">
    <property type="entry name" value="NAD kinase/diacylglycerol kinase-like"/>
    <property type="match status" value="1"/>
</dbReference>
<evidence type="ECO:0000256" key="2">
    <source>
        <dbReference type="ARBA" id="ARBA00022777"/>
    </source>
</evidence>
<evidence type="ECO:0000256" key="4">
    <source>
        <dbReference type="ARBA" id="ARBA00023027"/>
    </source>
</evidence>
<dbReference type="GO" id="GO:0005737">
    <property type="term" value="C:cytoplasm"/>
    <property type="evidence" value="ECO:0007669"/>
    <property type="project" value="UniProtKB-SubCell"/>
</dbReference>
<comment type="cofactor">
    <cofactor evidence="6">
        <name>a divalent metal cation</name>
        <dbReference type="ChEBI" id="CHEBI:60240"/>
    </cofactor>
</comment>
<comment type="catalytic activity">
    <reaction evidence="5 6">
        <text>NAD(+) + ATP = ADP + NADP(+) + H(+)</text>
        <dbReference type="Rhea" id="RHEA:18629"/>
        <dbReference type="ChEBI" id="CHEBI:15378"/>
        <dbReference type="ChEBI" id="CHEBI:30616"/>
        <dbReference type="ChEBI" id="CHEBI:57540"/>
        <dbReference type="ChEBI" id="CHEBI:58349"/>
        <dbReference type="ChEBI" id="CHEBI:456216"/>
        <dbReference type="EC" id="2.7.1.23"/>
    </reaction>
</comment>
<dbReference type="GO" id="GO:0005524">
    <property type="term" value="F:ATP binding"/>
    <property type="evidence" value="ECO:0007669"/>
    <property type="project" value="UniProtKB-KW"/>
</dbReference>
<evidence type="ECO:0000313" key="8">
    <source>
        <dbReference type="Proteomes" id="UP000003822"/>
    </source>
</evidence>
<keyword evidence="2 6" id="KW-0418">Kinase</keyword>
<dbReference type="Gene3D" id="3.40.50.10330">
    <property type="entry name" value="Probable inorganic polyphosphate/atp-NAD kinase, domain 1"/>
    <property type="match status" value="1"/>
</dbReference>
<feature type="binding site" evidence="6">
    <location>
        <position position="209"/>
    </location>
    <ligand>
        <name>NAD(+)</name>
        <dbReference type="ChEBI" id="CHEBI:57540"/>
    </ligand>
</feature>
<feature type="active site" description="Proton acceptor" evidence="6">
    <location>
        <position position="70"/>
    </location>
</feature>
<dbReference type="eggNOG" id="COG0061">
    <property type="taxonomic scope" value="Bacteria"/>
</dbReference>
<evidence type="ECO:0000256" key="6">
    <source>
        <dbReference type="HAMAP-Rule" id="MF_00361"/>
    </source>
</evidence>
<dbReference type="InterPro" id="IPR016064">
    <property type="entry name" value="NAD/diacylglycerol_kinase_sf"/>
</dbReference>
<feature type="binding site" evidence="6">
    <location>
        <begin position="144"/>
        <end position="145"/>
    </location>
    <ligand>
        <name>NAD(+)</name>
        <dbReference type="ChEBI" id="CHEBI:57540"/>
    </ligand>
</feature>
<gene>
    <name evidence="6" type="primary">nadK</name>
    <name evidence="7" type="ORF">HMPREF0045_00004</name>
</gene>
<feature type="binding site" evidence="6">
    <location>
        <begin position="70"/>
        <end position="71"/>
    </location>
    <ligand>
        <name>NAD(+)</name>
        <dbReference type="ChEBI" id="CHEBI:57540"/>
    </ligand>
</feature>
<comment type="caution">
    <text evidence="7">The sequence shown here is derived from an EMBL/GenBank/DDBJ whole genome shotgun (WGS) entry which is preliminary data.</text>
</comment>
<feature type="binding site" evidence="6">
    <location>
        <position position="155"/>
    </location>
    <ligand>
        <name>NAD(+)</name>
        <dbReference type="ChEBI" id="CHEBI:57540"/>
    </ligand>
</feature>
<name>G9PDC1_9ACTO</name>
<comment type="similarity">
    <text evidence="6">Belongs to the NAD kinase family.</text>
</comment>
<reference evidence="7 8" key="1">
    <citation type="submission" date="2011-10" db="EMBL/GenBank/DDBJ databases">
        <title>The Genome Sequence of Actinomyces graevenitzii C83.</title>
        <authorList>
            <consortium name="The Broad Institute Genome Sequencing Platform"/>
            <consortium name="The Broad Institute Genome Sequencing Center for Infectious Disease"/>
            <person name="Earl A."/>
            <person name="Ward D."/>
            <person name="Feldgarden M."/>
            <person name="Gevers D."/>
            <person name="Sibley C.D."/>
            <person name="Field T.R."/>
            <person name="Grinwis M."/>
            <person name="Eshaghurshan C.S."/>
            <person name="Surette M.G."/>
            <person name="Young S.K."/>
            <person name="Zeng Q."/>
            <person name="Gargeya S."/>
            <person name="Fitzgerald M."/>
            <person name="Haas B."/>
            <person name="Abouelleil A."/>
            <person name="Alvarado L."/>
            <person name="Arachchi H.M."/>
            <person name="Berlin A."/>
            <person name="Brown A."/>
            <person name="Chapman S.B."/>
            <person name="Chen Z."/>
            <person name="Dunbar C."/>
            <person name="Freedman E."/>
            <person name="Gearin G."/>
            <person name="Goldberg J."/>
            <person name="Griggs A."/>
            <person name="Gujja S."/>
            <person name="Heiman D."/>
            <person name="Howarth C."/>
            <person name="Larson L."/>
            <person name="Lui A."/>
            <person name="MacDonald P.J.P."/>
            <person name="Montmayeur A."/>
            <person name="Murphy C."/>
            <person name="Neiman D."/>
            <person name="Pearson M."/>
            <person name="Priest M."/>
            <person name="Roberts A."/>
            <person name="Saif S."/>
            <person name="Shea T."/>
            <person name="Shenoy N."/>
            <person name="Sisk P."/>
            <person name="Stolte C."/>
            <person name="Sykes S."/>
            <person name="Wortman J."/>
            <person name="Nusbaum C."/>
            <person name="Birren B."/>
        </authorList>
    </citation>
    <scope>NUCLEOTIDE SEQUENCE [LARGE SCALE GENOMIC DNA]</scope>
    <source>
        <strain evidence="7 8">C83</strain>
    </source>
</reference>
<dbReference type="PANTHER" id="PTHR20275">
    <property type="entry name" value="NAD KINASE"/>
    <property type="match status" value="1"/>
</dbReference>
<keyword evidence="3 6" id="KW-0521">NADP</keyword>
<keyword evidence="6" id="KW-0547">Nucleotide-binding</keyword>
<dbReference type="NCBIfam" id="NF002892">
    <property type="entry name" value="PRK03372.1"/>
    <property type="match status" value="1"/>
</dbReference>
<comment type="function">
    <text evidence="6">Involved in the regulation of the intracellular balance of NAD and NADP, and is a key enzyme in the biosynthesis of NADP. Catalyzes specifically the phosphorylation on 2'-hydroxyl of the adenosine moiety of NAD to yield NADP.</text>
</comment>
<dbReference type="AlphaFoldDB" id="G9PDC1"/>
<evidence type="ECO:0000256" key="3">
    <source>
        <dbReference type="ARBA" id="ARBA00022857"/>
    </source>
</evidence>
<keyword evidence="8" id="KW-1185">Reference proteome</keyword>
<keyword evidence="4 6" id="KW-0520">NAD</keyword>
<accession>G9PDC1</accession>
<dbReference type="EC" id="2.7.1.23" evidence="6"/>
<dbReference type="PATRIC" id="fig|435830.3.peg.4"/>
<evidence type="ECO:0000313" key="7">
    <source>
        <dbReference type="EMBL" id="EHM89339.1"/>
    </source>
</evidence>
<dbReference type="Proteomes" id="UP000003822">
    <property type="component" value="Unassembled WGS sequence"/>
</dbReference>
<feature type="binding site" evidence="6">
    <location>
        <position position="174"/>
    </location>
    <ligand>
        <name>NAD(+)</name>
        <dbReference type="ChEBI" id="CHEBI:57540"/>
    </ligand>
</feature>
<dbReference type="HOGENOM" id="CLU_008831_0_0_11"/>
<protein>
    <recommendedName>
        <fullName evidence="6">NAD kinase</fullName>
        <ecNumber evidence="6">2.7.1.23</ecNumber>
    </recommendedName>
    <alternativeName>
        <fullName evidence="6">ATP-dependent NAD kinase</fullName>
    </alternativeName>
</protein>
<dbReference type="GO" id="GO:0019674">
    <property type="term" value="P:NAD+ metabolic process"/>
    <property type="evidence" value="ECO:0007669"/>
    <property type="project" value="InterPro"/>
</dbReference>
<dbReference type="STRING" id="435830.HMPREF0045_00004"/>
<dbReference type="Pfam" id="PF20143">
    <property type="entry name" value="NAD_kinase_C"/>
    <property type="match status" value="1"/>
</dbReference>
<keyword evidence="1 6" id="KW-0808">Transferase</keyword>
<organism evidence="7 8">
    <name type="scientific">Actinomyces graevenitzii C83</name>
    <dbReference type="NCBI Taxonomy" id="435830"/>
    <lineage>
        <taxon>Bacteria</taxon>
        <taxon>Bacillati</taxon>
        <taxon>Actinomycetota</taxon>
        <taxon>Actinomycetes</taxon>
        <taxon>Actinomycetales</taxon>
        <taxon>Actinomycetaceae</taxon>
        <taxon>Actinomyces</taxon>
    </lineage>
</organism>
<dbReference type="InterPro" id="IPR017437">
    <property type="entry name" value="ATP-NAD_kinase_PpnK-typ_C"/>
</dbReference>
<keyword evidence="6" id="KW-0963">Cytoplasm</keyword>
<dbReference type="Pfam" id="PF01513">
    <property type="entry name" value="NAD_kinase"/>
    <property type="match status" value="1"/>
</dbReference>
<dbReference type="Gene3D" id="2.60.200.30">
    <property type="entry name" value="Probable inorganic polyphosphate/atp-NAD kinase, domain 2"/>
    <property type="match status" value="1"/>
</dbReference>
<feature type="binding site" evidence="6">
    <location>
        <begin position="185"/>
        <end position="190"/>
    </location>
    <ligand>
        <name>NAD(+)</name>
        <dbReference type="ChEBI" id="CHEBI:57540"/>
    </ligand>
</feature>
<proteinExistence type="inferred from homology"/>